<accession>A0A2C9P3A7</accession>
<protein>
    <submittedName>
        <fullName evidence="1">Uncharacterized protein</fullName>
    </submittedName>
</protein>
<reference evidence="1 2" key="1">
    <citation type="submission" date="2017-06" db="EMBL/GenBank/DDBJ databases">
        <title>Salmonella reference genomes for public health.</title>
        <authorList>
            <person name="Robertson J."/>
            <person name="Yoshida C."/>
            <person name="Gurnik S."/>
            <person name="Nash J."/>
        </authorList>
    </citation>
    <scope>NUCLEOTIDE SEQUENCE [LARGE SCALE GENOMIC DNA]</scope>
    <source>
        <strain evidence="1 2">S-1643</strain>
    </source>
</reference>
<name>A0A2C9P3A7_SALET</name>
<organism evidence="1 2">
    <name type="scientific">Salmonella enterica subsp. enterica serovar Macclesfield str. S-1643</name>
    <dbReference type="NCBI Taxonomy" id="1242107"/>
    <lineage>
        <taxon>Bacteria</taxon>
        <taxon>Pseudomonadati</taxon>
        <taxon>Pseudomonadota</taxon>
        <taxon>Gammaproteobacteria</taxon>
        <taxon>Enterobacterales</taxon>
        <taxon>Enterobacteriaceae</taxon>
        <taxon>Salmonella</taxon>
    </lineage>
</organism>
<dbReference type="RefSeq" id="WP_088731016.1">
    <property type="nucleotide sequence ID" value="NZ_CP022117.1"/>
</dbReference>
<evidence type="ECO:0000313" key="2">
    <source>
        <dbReference type="Proteomes" id="UP000197157"/>
    </source>
</evidence>
<sequence>MLGTQYFIASAALAAFALVSHILQYAPSDAAFAALLLRKLLRTAICIEAENLSSAKTSSAL</sequence>
<dbReference type="Proteomes" id="UP000197157">
    <property type="component" value="Chromosome"/>
</dbReference>
<gene>
    <name evidence="1" type="ORF">LFZ25_19480</name>
</gene>
<evidence type="ECO:0000313" key="1">
    <source>
        <dbReference type="EMBL" id="ASG17952.1"/>
    </source>
</evidence>
<dbReference type="AlphaFoldDB" id="A0A2C9P3A7"/>
<proteinExistence type="predicted"/>
<dbReference type="EMBL" id="CP022117">
    <property type="protein sequence ID" value="ASG17952.1"/>
    <property type="molecule type" value="Genomic_DNA"/>
</dbReference>